<evidence type="ECO:0000256" key="7">
    <source>
        <dbReference type="ARBA" id="ARBA00007131"/>
    </source>
</evidence>
<organism evidence="23 24">
    <name type="scientific">Lates japonicus</name>
    <name type="common">Japanese lates</name>
    <dbReference type="NCBI Taxonomy" id="270547"/>
    <lineage>
        <taxon>Eukaryota</taxon>
        <taxon>Metazoa</taxon>
        <taxon>Chordata</taxon>
        <taxon>Craniata</taxon>
        <taxon>Vertebrata</taxon>
        <taxon>Euteleostomi</taxon>
        <taxon>Actinopterygii</taxon>
        <taxon>Neopterygii</taxon>
        <taxon>Teleostei</taxon>
        <taxon>Neoteleostei</taxon>
        <taxon>Acanthomorphata</taxon>
        <taxon>Carangaria</taxon>
        <taxon>Carangaria incertae sedis</taxon>
        <taxon>Centropomidae</taxon>
        <taxon>Lates</taxon>
    </lineage>
</organism>
<dbReference type="Gene3D" id="3.40.50.920">
    <property type="match status" value="1"/>
</dbReference>
<evidence type="ECO:0000256" key="14">
    <source>
        <dbReference type="ARBA" id="ARBA00022837"/>
    </source>
</evidence>
<dbReference type="SUPFAM" id="SSF52518">
    <property type="entry name" value="Thiamin diphosphate-binding fold (THDP-binding)"/>
    <property type="match status" value="2"/>
</dbReference>
<evidence type="ECO:0000256" key="19">
    <source>
        <dbReference type="ARBA" id="ARBA00049473"/>
    </source>
</evidence>
<comment type="cofactor">
    <cofactor evidence="2">
        <name>Mn(2+)</name>
        <dbReference type="ChEBI" id="CHEBI:29035"/>
    </cofactor>
</comment>
<keyword evidence="12" id="KW-0808">Transferase</keyword>
<evidence type="ECO:0000256" key="13">
    <source>
        <dbReference type="ARBA" id="ARBA00022723"/>
    </source>
</evidence>
<dbReference type="InterPro" id="IPR005475">
    <property type="entry name" value="Transketolase-like_Pyr-bd"/>
</dbReference>
<keyword evidence="14" id="KW-0106">Calcium</keyword>
<dbReference type="AlphaFoldDB" id="A0AAD3NI65"/>
<keyword evidence="17" id="KW-0007">Acetylation</keyword>
<evidence type="ECO:0000256" key="11">
    <source>
        <dbReference type="ARBA" id="ARBA00022553"/>
    </source>
</evidence>
<evidence type="ECO:0000256" key="18">
    <source>
        <dbReference type="ARBA" id="ARBA00023052"/>
    </source>
</evidence>
<evidence type="ECO:0000256" key="6">
    <source>
        <dbReference type="ARBA" id="ARBA00002931"/>
    </source>
</evidence>
<dbReference type="InterPro" id="IPR033248">
    <property type="entry name" value="Transketolase_C"/>
</dbReference>
<dbReference type="InterPro" id="IPR051424">
    <property type="entry name" value="Transketolase-like"/>
</dbReference>
<evidence type="ECO:0000256" key="8">
    <source>
        <dbReference type="ARBA" id="ARBA00011738"/>
    </source>
</evidence>
<comment type="cofactor">
    <cofactor evidence="5">
        <name>thiamine diphosphate</name>
        <dbReference type="ChEBI" id="CHEBI:58937"/>
    </cofactor>
</comment>
<reference evidence="23" key="1">
    <citation type="submission" date="2022-08" db="EMBL/GenBank/DDBJ databases">
        <title>Genome sequencing of akame (Lates japonicus).</title>
        <authorList>
            <person name="Hashiguchi Y."/>
            <person name="Takahashi H."/>
        </authorList>
    </citation>
    <scope>NUCLEOTIDE SEQUENCE</scope>
    <source>
        <strain evidence="23">Kochi</strain>
    </source>
</reference>
<evidence type="ECO:0000313" key="24">
    <source>
        <dbReference type="Proteomes" id="UP001279410"/>
    </source>
</evidence>
<dbReference type="EMBL" id="BRZM01002702">
    <property type="protein sequence ID" value="GLD75102.1"/>
    <property type="molecule type" value="Genomic_DNA"/>
</dbReference>
<comment type="cofactor">
    <cofactor evidence="4">
        <name>Mg(2+)</name>
        <dbReference type="ChEBI" id="CHEBI:18420"/>
    </cofactor>
</comment>
<evidence type="ECO:0000259" key="20">
    <source>
        <dbReference type="Pfam" id="PF00456"/>
    </source>
</evidence>
<evidence type="ECO:0000256" key="1">
    <source>
        <dbReference type="ARBA" id="ARBA00001913"/>
    </source>
</evidence>
<evidence type="ECO:0000256" key="9">
    <source>
        <dbReference type="ARBA" id="ARBA00013152"/>
    </source>
</evidence>
<evidence type="ECO:0000256" key="2">
    <source>
        <dbReference type="ARBA" id="ARBA00001936"/>
    </source>
</evidence>
<dbReference type="CDD" id="cd07033">
    <property type="entry name" value="TPP_PYR_DXS_TK_like"/>
    <property type="match status" value="1"/>
</dbReference>
<proteinExistence type="inferred from homology"/>
<evidence type="ECO:0000256" key="12">
    <source>
        <dbReference type="ARBA" id="ARBA00022679"/>
    </source>
</evidence>
<dbReference type="FunFam" id="3.40.50.920:FF:000008">
    <property type="entry name" value="transketolase isoform X2"/>
    <property type="match status" value="1"/>
</dbReference>
<evidence type="ECO:0000256" key="5">
    <source>
        <dbReference type="ARBA" id="ARBA00001964"/>
    </source>
</evidence>
<feature type="domain" description="Transketolase-like pyrimidine-binding" evidence="21">
    <location>
        <begin position="144"/>
        <end position="202"/>
    </location>
</feature>
<keyword evidence="16" id="KW-0832">Ubl conjugation</keyword>
<dbReference type="PANTHER" id="PTHR43195:SF3">
    <property type="entry name" value="TRANSKETOLASE"/>
    <property type="match status" value="1"/>
</dbReference>
<dbReference type="PANTHER" id="PTHR43195">
    <property type="entry name" value="TRANSKETOLASE"/>
    <property type="match status" value="1"/>
</dbReference>
<dbReference type="SUPFAM" id="SSF52922">
    <property type="entry name" value="TK C-terminal domain-like"/>
    <property type="match status" value="1"/>
</dbReference>
<dbReference type="Pfam" id="PF00456">
    <property type="entry name" value="Transketolase_N"/>
    <property type="match status" value="1"/>
</dbReference>
<keyword evidence="18" id="KW-0786">Thiamine pyrophosphate</keyword>
<feature type="domain" description="Transketolase C-terminal" evidence="22">
    <location>
        <begin position="264"/>
        <end position="383"/>
    </location>
</feature>
<dbReference type="GO" id="GO:0030976">
    <property type="term" value="F:thiamine pyrophosphate binding"/>
    <property type="evidence" value="ECO:0007669"/>
    <property type="project" value="TreeGrafter"/>
</dbReference>
<evidence type="ECO:0000256" key="17">
    <source>
        <dbReference type="ARBA" id="ARBA00022990"/>
    </source>
</evidence>
<dbReference type="GO" id="GO:0046872">
    <property type="term" value="F:metal ion binding"/>
    <property type="evidence" value="ECO:0007669"/>
    <property type="project" value="UniProtKB-KW"/>
</dbReference>
<sequence length="398" mass="43873">MACLITVRQPGGHLDTSTSQQRANLPLLQHHGRRCEAFGWHAVIVDGHSVEELCKVLSQPRHQPLAIIAKTIKGKGIPAAEDKMGWHGKPLPKDMAESVIKELQSRIISCNKRLYPAPPTEDALPVSLRNIRMPSAPSYKPGDKIATRKAYGMALAKLGRYNEHVVALDGDTKNSTFSELFKNEHPNRYVECYIAEQNMMGLEDLAMFRAIPTATVFYPSDGISTEKAVELAANTKGLCFIRTSRPENNIIYNCNEDFHVGQAKVVYKTNDDHVTVVGAGVTLHEALAAAEQLKKERINIRVIDPFTIKPLDSKTIIDNARATRGRIITVEDHYYEGGLGEAVCSAVVNETGFTVHRLAVSQVPRSGKPHELLRIFGIDRDAIAQAVRKVLSSSANAK</sequence>
<dbReference type="InterPro" id="IPR009014">
    <property type="entry name" value="Transketo_C/PFOR_II"/>
</dbReference>
<comment type="function">
    <text evidence="6">Catalyzes the transfer of a two-carbon ketol group from a ketose donor to an aldose acceptor, via a covalent intermediate with the cofactor thiamine pyrophosphate.</text>
</comment>
<comment type="catalytic activity">
    <reaction evidence="19">
        <text>D-sedoheptulose 7-phosphate + D-glyceraldehyde 3-phosphate = aldehydo-D-ribose 5-phosphate + D-xylulose 5-phosphate</text>
        <dbReference type="Rhea" id="RHEA:10508"/>
        <dbReference type="ChEBI" id="CHEBI:57483"/>
        <dbReference type="ChEBI" id="CHEBI:57737"/>
        <dbReference type="ChEBI" id="CHEBI:58273"/>
        <dbReference type="ChEBI" id="CHEBI:59776"/>
        <dbReference type="EC" id="2.2.1.1"/>
    </reaction>
</comment>
<keyword evidence="15" id="KW-0460">Magnesium</keyword>
<dbReference type="Pfam" id="PF02779">
    <property type="entry name" value="Transket_pyr"/>
    <property type="match status" value="1"/>
</dbReference>
<evidence type="ECO:0000256" key="3">
    <source>
        <dbReference type="ARBA" id="ARBA00001941"/>
    </source>
</evidence>
<comment type="caution">
    <text evidence="23">The sequence shown here is derived from an EMBL/GenBank/DDBJ whole genome shotgun (WGS) entry which is preliminary data.</text>
</comment>
<accession>A0AAD3NI65</accession>
<dbReference type="EC" id="2.2.1.1" evidence="9"/>
<keyword evidence="11" id="KW-0597">Phosphoprotein</keyword>
<keyword evidence="24" id="KW-1185">Reference proteome</keyword>
<dbReference type="GO" id="GO:0070062">
    <property type="term" value="C:extracellular exosome"/>
    <property type="evidence" value="ECO:0007669"/>
    <property type="project" value="TreeGrafter"/>
</dbReference>
<evidence type="ECO:0000313" key="23">
    <source>
        <dbReference type="EMBL" id="GLD75102.1"/>
    </source>
</evidence>
<evidence type="ECO:0000256" key="16">
    <source>
        <dbReference type="ARBA" id="ARBA00022843"/>
    </source>
</evidence>
<dbReference type="Proteomes" id="UP001279410">
    <property type="component" value="Unassembled WGS sequence"/>
</dbReference>
<evidence type="ECO:0000256" key="15">
    <source>
        <dbReference type="ARBA" id="ARBA00022842"/>
    </source>
</evidence>
<gene>
    <name evidence="23" type="ORF">AKAME5_002643500</name>
</gene>
<feature type="domain" description="Transketolase N-terminal" evidence="20">
    <location>
        <begin position="33"/>
        <end position="98"/>
    </location>
</feature>
<evidence type="ECO:0000259" key="21">
    <source>
        <dbReference type="Pfam" id="PF02779"/>
    </source>
</evidence>
<dbReference type="Gene3D" id="3.40.50.970">
    <property type="match status" value="3"/>
</dbReference>
<protein>
    <recommendedName>
        <fullName evidence="9">transketolase</fullName>
        <ecNumber evidence="9">2.2.1.1</ecNumber>
    </recommendedName>
</protein>
<keyword evidence="10" id="KW-1017">Isopeptide bond</keyword>
<comment type="cofactor">
    <cofactor evidence="3">
        <name>Co(2+)</name>
        <dbReference type="ChEBI" id="CHEBI:48828"/>
    </cofactor>
</comment>
<dbReference type="GO" id="GO:0004802">
    <property type="term" value="F:transketolase activity"/>
    <property type="evidence" value="ECO:0007669"/>
    <property type="project" value="UniProtKB-EC"/>
</dbReference>
<evidence type="ECO:0000256" key="10">
    <source>
        <dbReference type="ARBA" id="ARBA00022499"/>
    </source>
</evidence>
<evidence type="ECO:0000256" key="4">
    <source>
        <dbReference type="ARBA" id="ARBA00001946"/>
    </source>
</evidence>
<dbReference type="GO" id="GO:0005789">
    <property type="term" value="C:endoplasmic reticulum membrane"/>
    <property type="evidence" value="ECO:0007669"/>
    <property type="project" value="TreeGrafter"/>
</dbReference>
<name>A0AAD3NI65_LATJO</name>
<comment type="subunit">
    <text evidence="8">Homodimer.</text>
</comment>
<dbReference type="InterPro" id="IPR005474">
    <property type="entry name" value="Transketolase_N"/>
</dbReference>
<dbReference type="Pfam" id="PF02780">
    <property type="entry name" value="Transketolase_C"/>
    <property type="match status" value="1"/>
</dbReference>
<comment type="cofactor">
    <cofactor evidence="1">
        <name>Ca(2+)</name>
        <dbReference type="ChEBI" id="CHEBI:29108"/>
    </cofactor>
</comment>
<dbReference type="GO" id="GO:0009052">
    <property type="term" value="P:pentose-phosphate shunt, non-oxidative branch"/>
    <property type="evidence" value="ECO:0007669"/>
    <property type="project" value="TreeGrafter"/>
</dbReference>
<comment type="similarity">
    <text evidence="7">Belongs to the transketolase family.</text>
</comment>
<keyword evidence="13" id="KW-0479">Metal-binding</keyword>
<evidence type="ECO:0000259" key="22">
    <source>
        <dbReference type="Pfam" id="PF02780"/>
    </source>
</evidence>
<dbReference type="InterPro" id="IPR029061">
    <property type="entry name" value="THDP-binding"/>
</dbReference>